<reference evidence="3" key="1">
    <citation type="submission" date="2015-09" db="EMBL/GenBank/DDBJ databases">
        <authorList>
            <person name="Sai Rama Sridatta P."/>
        </authorList>
    </citation>
    <scope>NUCLEOTIDE SEQUENCE [LARGE SCALE GENOMIC DNA]</scope>
</reference>
<name>A0A4W6EM72_LATCA</name>
<keyword evidence="3" id="KW-1185">Reference proteome</keyword>
<evidence type="ECO:0000259" key="1">
    <source>
        <dbReference type="Pfam" id="PF01498"/>
    </source>
</evidence>
<dbReference type="GeneTree" id="ENSGT00970000193706"/>
<dbReference type="InterPro" id="IPR002492">
    <property type="entry name" value="Transposase_Tc1-like"/>
</dbReference>
<dbReference type="Proteomes" id="UP000314980">
    <property type="component" value="Unassembled WGS sequence"/>
</dbReference>
<dbReference type="GO" id="GO:0003677">
    <property type="term" value="F:DNA binding"/>
    <property type="evidence" value="ECO:0007669"/>
    <property type="project" value="InterPro"/>
</dbReference>
<protein>
    <recommendedName>
        <fullName evidence="1">Transposase Tc1-like domain-containing protein</fullName>
    </recommendedName>
</protein>
<dbReference type="STRING" id="8187.ENSLCAP00010038589"/>
<dbReference type="InParanoid" id="A0A4W6EM72"/>
<dbReference type="GO" id="GO:0015074">
    <property type="term" value="P:DNA integration"/>
    <property type="evidence" value="ECO:0007669"/>
    <property type="project" value="InterPro"/>
</dbReference>
<reference evidence="2" key="3">
    <citation type="submission" date="2025-09" db="UniProtKB">
        <authorList>
            <consortium name="Ensembl"/>
        </authorList>
    </citation>
    <scope>IDENTIFICATION</scope>
</reference>
<sequence length="165" mass="18720">MGWLYFCFRRQLAKMSTDFDRGFIVGAQQTGASQITKTPQLACVSMGTVTIETSAFRSMRKASVNRKNRRATLFRVTENVNAGCDQTVSATVRRQLHREGYYSRVAVHKPVITKMNACLRVQSCKNHRHLCTEMWEKVIWSDDMTVPPSIGHEGSLNGLMSMNRV</sequence>
<dbReference type="AlphaFoldDB" id="A0A4W6EM72"/>
<organism evidence="2 3">
    <name type="scientific">Lates calcarifer</name>
    <name type="common">Barramundi</name>
    <name type="synonym">Holocentrus calcarifer</name>
    <dbReference type="NCBI Taxonomy" id="8187"/>
    <lineage>
        <taxon>Eukaryota</taxon>
        <taxon>Metazoa</taxon>
        <taxon>Chordata</taxon>
        <taxon>Craniata</taxon>
        <taxon>Vertebrata</taxon>
        <taxon>Euteleostomi</taxon>
        <taxon>Actinopterygii</taxon>
        <taxon>Neopterygii</taxon>
        <taxon>Teleostei</taxon>
        <taxon>Neoteleostei</taxon>
        <taxon>Acanthomorphata</taxon>
        <taxon>Carangaria</taxon>
        <taxon>Carangaria incertae sedis</taxon>
        <taxon>Centropomidae</taxon>
        <taxon>Lates</taxon>
    </lineage>
</organism>
<dbReference type="Pfam" id="PF01498">
    <property type="entry name" value="HTH_Tnp_Tc3_2"/>
    <property type="match status" value="1"/>
</dbReference>
<reference evidence="2" key="2">
    <citation type="submission" date="2025-08" db="UniProtKB">
        <authorList>
            <consortium name="Ensembl"/>
        </authorList>
    </citation>
    <scope>IDENTIFICATION</scope>
</reference>
<feature type="domain" description="Transposase Tc1-like" evidence="1">
    <location>
        <begin position="65"/>
        <end position="129"/>
    </location>
</feature>
<evidence type="ECO:0000313" key="3">
    <source>
        <dbReference type="Proteomes" id="UP000314980"/>
    </source>
</evidence>
<accession>A0A4W6EM72</accession>
<proteinExistence type="predicted"/>
<dbReference type="Ensembl" id="ENSLCAT00010039506.1">
    <property type="protein sequence ID" value="ENSLCAP00010038589.1"/>
    <property type="gene ID" value="ENSLCAG00010018066.1"/>
</dbReference>
<evidence type="ECO:0000313" key="2">
    <source>
        <dbReference type="Ensembl" id="ENSLCAP00010038589.1"/>
    </source>
</evidence>
<dbReference type="GO" id="GO:0006313">
    <property type="term" value="P:DNA transposition"/>
    <property type="evidence" value="ECO:0007669"/>
    <property type="project" value="InterPro"/>
</dbReference>